<sequence length="105" mass="11399">MSRRVGKSVAVKEISHGDASVGLHANSGTPGSFVAHFTRRRTGLRLQEGKDVIGSVRMGGISRSTIAESLGVWEVKKIFHLQRTFDPSWHGRSSAIDRVANRSGT</sequence>
<proteinExistence type="predicted"/>
<accession>A0A1W0WHX3</accession>
<dbReference type="Proteomes" id="UP000192578">
    <property type="component" value="Unassembled WGS sequence"/>
</dbReference>
<evidence type="ECO:0000313" key="2">
    <source>
        <dbReference type="Proteomes" id="UP000192578"/>
    </source>
</evidence>
<dbReference type="AlphaFoldDB" id="A0A1W0WHX3"/>
<name>A0A1W0WHX3_HYPEX</name>
<protein>
    <submittedName>
        <fullName evidence="1">Uncharacterized protein</fullName>
    </submittedName>
</protein>
<keyword evidence="2" id="KW-1185">Reference proteome</keyword>
<organism evidence="1 2">
    <name type="scientific">Hypsibius exemplaris</name>
    <name type="common">Freshwater tardigrade</name>
    <dbReference type="NCBI Taxonomy" id="2072580"/>
    <lineage>
        <taxon>Eukaryota</taxon>
        <taxon>Metazoa</taxon>
        <taxon>Ecdysozoa</taxon>
        <taxon>Tardigrada</taxon>
        <taxon>Eutardigrada</taxon>
        <taxon>Parachela</taxon>
        <taxon>Hypsibioidea</taxon>
        <taxon>Hypsibiidae</taxon>
        <taxon>Hypsibius</taxon>
    </lineage>
</organism>
<dbReference type="EMBL" id="MTYJ01000098">
    <property type="protein sequence ID" value="OQV14804.1"/>
    <property type="molecule type" value="Genomic_DNA"/>
</dbReference>
<comment type="caution">
    <text evidence="1">The sequence shown here is derived from an EMBL/GenBank/DDBJ whole genome shotgun (WGS) entry which is preliminary data.</text>
</comment>
<gene>
    <name evidence="1" type="ORF">BV898_10956</name>
</gene>
<reference evidence="2" key="1">
    <citation type="submission" date="2017-01" db="EMBL/GenBank/DDBJ databases">
        <title>Comparative genomics of anhydrobiosis in the tardigrade Hypsibius dujardini.</title>
        <authorList>
            <person name="Yoshida Y."/>
            <person name="Koutsovoulos G."/>
            <person name="Laetsch D."/>
            <person name="Stevens L."/>
            <person name="Kumar S."/>
            <person name="Horikawa D."/>
            <person name="Ishino K."/>
            <person name="Komine S."/>
            <person name="Tomita M."/>
            <person name="Blaxter M."/>
            <person name="Arakawa K."/>
        </authorList>
    </citation>
    <scope>NUCLEOTIDE SEQUENCE [LARGE SCALE GENOMIC DNA]</scope>
    <source>
        <strain evidence="2">Z151</strain>
    </source>
</reference>
<evidence type="ECO:0000313" key="1">
    <source>
        <dbReference type="EMBL" id="OQV14804.1"/>
    </source>
</evidence>